<comment type="catalytic activity">
    <reaction evidence="10">
        <text>adenylyl-molybdopterin + molybdate = Mo-molybdopterin + AMP + H(+)</text>
        <dbReference type="Rhea" id="RHEA:35047"/>
        <dbReference type="ChEBI" id="CHEBI:15378"/>
        <dbReference type="ChEBI" id="CHEBI:36264"/>
        <dbReference type="ChEBI" id="CHEBI:62727"/>
        <dbReference type="ChEBI" id="CHEBI:71302"/>
        <dbReference type="ChEBI" id="CHEBI:456215"/>
        <dbReference type="EC" id="2.10.1.1"/>
    </reaction>
</comment>
<evidence type="ECO:0000256" key="10">
    <source>
        <dbReference type="ARBA" id="ARBA00047317"/>
    </source>
</evidence>
<keyword evidence="8 11" id="KW-0460">Magnesium</keyword>
<dbReference type="NCBIfam" id="NF045515">
    <property type="entry name" value="Glp_gephyrin"/>
    <property type="match status" value="1"/>
</dbReference>
<dbReference type="Pfam" id="PF00994">
    <property type="entry name" value="MoCF_biosynth"/>
    <property type="match status" value="1"/>
</dbReference>
<keyword evidence="5 11" id="KW-0500">Molybdenum</keyword>
<dbReference type="SUPFAM" id="SSF63867">
    <property type="entry name" value="MoeA C-terminal domain-like"/>
    <property type="match status" value="1"/>
</dbReference>
<dbReference type="InterPro" id="IPR008284">
    <property type="entry name" value="MoCF_biosynth_CS"/>
</dbReference>
<dbReference type="RefSeq" id="WP_013895389.1">
    <property type="nucleotide sequence ID" value="NC_015675.1"/>
</dbReference>
<evidence type="ECO:0000256" key="2">
    <source>
        <dbReference type="ARBA" id="ARBA00002901"/>
    </source>
</evidence>
<comment type="cofactor">
    <cofactor evidence="1 11">
        <name>Mg(2+)</name>
        <dbReference type="ChEBI" id="CHEBI:18420"/>
    </cofactor>
</comment>
<dbReference type="Proteomes" id="UP000001623">
    <property type="component" value="Chromosome"/>
</dbReference>
<evidence type="ECO:0000256" key="9">
    <source>
        <dbReference type="ARBA" id="ARBA00023150"/>
    </source>
</evidence>
<dbReference type="Gene3D" id="2.40.340.10">
    <property type="entry name" value="MoeA, C-terminal, domain IV"/>
    <property type="match status" value="1"/>
</dbReference>
<evidence type="ECO:0000256" key="8">
    <source>
        <dbReference type="ARBA" id="ARBA00022842"/>
    </source>
</evidence>
<comment type="similarity">
    <text evidence="4 11">Belongs to the MoeA family.</text>
</comment>
<name>F7Y9I7_MESOW</name>
<dbReference type="GO" id="GO:0006777">
    <property type="term" value="P:Mo-molybdopterin cofactor biosynthetic process"/>
    <property type="evidence" value="ECO:0007669"/>
    <property type="project" value="UniProtKB-UniRule"/>
</dbReference>
<evidence type="ECO:0000256" key="5">
    <source>
        <dbReference type="ARBA" id="ARBA00022505"/>
    </source>
</evidence>
<dbReference type="EMBL" id="CP002279">
    <property type="protein sequence ID" value="AEH88713.1"/>
    <property type="molecule type" value="Genomic_DNA"/>
</dbReference>
<dbReference type="PANTHER" id="PTHR10192">
    <property type="entry name" value="MOLYBDOPTERIN BIOSYNTHESIS PROTEIN"/>
    <property type="match status" value="1"/>
</dbReference>
<dbReference type="Pfam" id="PF03454">
    <property type="entry name" value="MoeA_C"/>
    <property type="match status" value="1"/>
</dbReference>
<dbReference type="SUPFAM" id="SSF63882">
    <property type="entry name" value="MoeA N-terminal region -like"/>
    <property type="match status" value="1"/>
</dbReference>
<organism evidence="13 14">
    <name type="scientific">Mesorhizobium opportunistum (strain LMG 24607 / HAMBI 3007 / WSM2075)</name>
    <dbReference type="NCBI Taxonomy" id="536019"/>
    <lineage>
        <taxon>Bacteria</taxon>
        <taxon>Pseudomonadati</taxon>
        <taxon>Pseudomonadota</taxon>
        <taxon>Alphaproteobacteria</taxon>
        <taxon>Hyphomicrobiales</taxon>
        <taxon>Phyllobacteriaceae</taxon>
        <taxon>Mesorhizobium</taxon>
    </lineage>
</organism>
<dbReference type="EC" id="2.10.1.1" evidence="11"/>
<dbReference type="STRING" id="536019.Mesop_4281"/>
<dbReference type="GO" id="GO:0046872">
    <property type="term" value="F:metal ion binding"/>
    <property type="evidence" value="ECO:0007669"/>
    <property type="project" value="UniProtKB-UniRule"/>
</dbReference>
<dbReference type="PROSITE" id="PS01079">
    <property type="entry name" value="MOCF_BIOSYNTHESIS_2"/>
    <property type="match status" value="1"/>
</dbReference>
<comment type="pathway">
    <text evidence="3 11">Cofactor biosynthesis; molybdopterin biosynthesis.</text>
</comment>
<protein>
    <recommendedName>
        <fullName evidence="11">Molybdopterin molybdenumtransferase</fullName>
        <ecNumber evidence="11">2.10.1.1</ecNumber>
    </recommendedName>
</protein>
<evidence type="ECO:0000256" key="1">
    <source>
        <dbReference type="ARBA" id="ARBA00001946"/>
    </source>
</evidence>
<evidence type="ECO:0000313" key="14">
    <source>
        <dbReference type="Proteomes" id="UP000001623"/>
    </source>
</evidence>
<keyword evidence="6 11" id="KW-0808">Transferase</keyword>
<accession>F7Y9I7</accession>
<feature type="domain" description="MoaB/Mog" evidence="12">
    <location>
        <begin position="178"/>
        <end position="317"/>
    </location>
</feature>
<dbReference type="Gene3D" id="3.90.105.10">
    <property type="entry name" value="Molybdopterin biosynthesis moea protein, domain 2"/>
    <property type="match status" value="1"/>
</dbReference>
<evidence type="ECO:0000256" key="4">
    <source>
        <dbReference type="ARBA" id="ARBA00010763"/>
    </source>
</evidence>
<dbReference type="Gene3D" id="3.40.980.10">
    <property type="entry name" value="MoaB/Mog-like domain"/>
    <property type="match status" value="1"/>
</dbReference>
<dbReference type="InterPro" id="IPR005111">
    <property type="entry name" value="MoeA_C_domain_IV"/>
</dbReference>
<dbReference type="FunFam" id="3.40.980.10:FF:000004">
    <property type="entry name" value="Molybdopterin molybdenumtransferase"/>
    <property type="match status" value="1"/>
</dbReference>
<dbReference type="KEGG" id="mop:Mesop_4281"/>
<dbReference type="CDD" id="cd00887">
    <property type="entry name" value="MoeA"/>
    <property type="match status" value="1"/>
</dbReference>
<dbReference type="PANTHER" id="PTHR10192:SF5">
    <property type="entry name" value="GEPHYRIN"/>
    <property type="match status" value="1"/>
</dbReference>
<dbReference type="GO" id="GO:0005829">
    <property type="term" value="C:cytosol"/>
    <property type="evidence" value="ECO:0007669"/>
    <property type="project" value="TreeGrafter"/>
</dbReference>
<keyword evidence="9 11" id="KW-0501">Molybdenum cofactor biosynthesis</keyword>
<keyword evidence="7 11" id="KW-0479">Metal-binding</keyword>
<dbReference type="AlphaFoldDB" id="F7Y9I7"/>
<dbReference type="UniPathway" id="UPA00344"/>
<dbReference type="InterPro" id="IPR038987">
    <property type="entry name" value="MoeA-like"/>
</dbReference>
<dbReference type="FunFam" id="2.170.190.11:FF:000001">
    <property type="entry name" value="Molybdopterin molybdenumtransferase"/>
    <property type="match status" value="1"/>
</dbReference>
<evidence type="ECO:0000256" key="7">
    <source>
        <dbReference type="ARBA" id="ARBA00022723"/>
    </source>
</evidence>
<evidence type="ECO:0000259" key="12">
    <source>
        <dbReference type="SMART" id="SM00852"/>
    </source>
</evidence>
<reference evidence="13 14" key="1">
    <citation type="submission" date="2010-10" db="EMBL/GenBank/DDBJ databases">
        <title>Complete sequence of Mesorhizobium opportunistum WSM2075.</title>
        <authorList>
            <consortium name="US DOE Joint Genome Institute"/>
            <person name="Lucas S."/>
            <person name="Copeland A."/>
            <person name="Lapidus A."/>
            <person name="Cheng J.-F."/>
            <person name="Bruce D."/>
            <person name="Goodwin L."/>
            <person name="Pitluck S."/>
            <person name="Chertkov O."/>
            <person name="Misra M."/>
            <person name="Detter J.C."/>
            <person name="Han C."/>
            <person name="Tapia R."/>
            <person name="Land M."/>
            <person name="Hauser L."/>
            <person name="Kyrpides N."/>
            <person name="Ovchinnikova G."/>
            <person name="Mavrommatis K.M."/>
            <person name="Tiwari R.P."/>
            <person name="Howieson J.G."/>
            <person name="O'Hara G.W."/>
            <person name="Nandasena K.G."/>
            <person name="Woyke T."/>
        </authorList>
    </citation>
    <scope>NUCLEOTIDE SEQUENCE [LARGE SCALE GENOMIC DNA]</scope>
    <source>
        <strain evidence="14">LMG 24607 / HAMBI 3007 / WSM2075</strain>
    </source>
</reference>
<gene>
    <name evidence="13" type="ordered locus">Mesop_4281</name>
</gene>
<evidence type="ECO:0000256" key="11">
    <source>
        <dbReference type="RuleBase" id="RU365090"/>
    </source>
</evidence>
<sequence length="401" mass="41643">MALLPVAEALERLLDGAAPLAGESVSLFEAIDRVLAEPVVALRTQPPFNASAMDGYAVRAADMASVPSKLSVIGMAPAGRGFDGTIGKRQAVRIFTGAPLPDGADTIVIQENVRDLGGGDIEVIEPTAEGRNIRRTGLDFATGDVLLQRGRVLDPAALSLTASANHPRVSVVKRPLVAIIATGDELLAPGSELGPDQIISSNAYGVAAAAQSVGARALDLGIAADRKDAIAALVRKAVAAGADVIVTLGGASVGDHDLIHDVLTGEGMTLGFWKIAMRPGKPLMFGRLGDIRCIGLPGNPVASLVCSQLFLKPLLARLGGRNYRQDVRQARLGAAMAANDLRQDYVRAVVREDDGGLVATPFSIQDSSMLRMLADANGLVVRAPFAPASTAGDTCNVLMLR</sequence>
<proteinExistence type="inferred from homology"/>
<dbReference type="InterPro" id="IPR036688">
    <property type="entry name" value="MoeA_C_domain_IV_sf"/>
</dbReference>
<dbReference type="InterPro" id="IPR001453">
    <property type="entry name" value="MoaB/Mog_dom"/>
</dbReference>
<dbReference type="eggNOG" id="COG0303">
    <property type="taxonomic scope" value="Bacteria"/>
</dbReference>
<dbReference type="InterPro" id="IPR005110">
    <property type="entry name" value="MoeA_linker/N"/>
</dbReference>
<dbReference type="GO" id="GO:0061599">
    <property type="term" value="F:molybdopterin molybdotransferase activity"/>
    <property type="evidence" value="ECO:0007669"/>
    <property type="project" value="UniProtKB-UniRule"/>
</dbReference>
<dbReference type="Pfam" id="PF03453">
    <property type="entry name" value="MoeA_N"/>
    <property type="match status" value="1"/>
</dbReference>
<evidence type="ECO:0000313" key="13">
    <source>
        <dbReference type="EMBL" id="AEH88713.1"/>
    </source>
</evidence>
<dbReference type="SMART" id="SM00852">
    <property type="entry name" value="MoCF_biosynth"/>
    <property type="match status" value="1"/>
</dbReference>
<evidence type="ECO:0000256" key="6">
    <source>
        <dbReference type="ARBA" id="ARBA00022679"/>
    </source>
</evidence>
<evidence type="ECO:0000256" key="3">
    <source>
        <dbReference type="ARBA" id="ARBA00005046"/>
    </source>
</evidence>
<dbReference type="SUPFAM" id="SSF53218">
    <property type="entry name" value="Molybdenum cofactor biosynthesis proteins"/>
    <property type="match status" value="1"/>
</dbReference>
<comment type="function">
    <text evidence="2 11">Catalyzes the insertion of molybdate into adenylated molybdopterin with the concomitant release of AMP.</text>
</comment>
<dbReference type="Gene3D" id="2.170.190.11">
    <property type="entry name" value="Molybdopterin biosynthesis moea protein, domain 3"/>
    <property type="match status" value="1"/>
</dbReference>
<dbReference type="InterPro" id="IPR036425">
    <property type="entry name" value="MoaB/Mog-like_dom_sf"/>
</dbReference>
<dbReference type="InterPro" id="IPR036135">
    <property type="entry name" value="MoeA_linker/N_sf"/>
</dbReference>
<dbReference type="HOGENOM" id="CLU_010186_7_0_5"/>